<feature type="signal peptide" evidence="1">
    <location>
        <begin position="1"/>
        <end position="21"/>
    </location>
</feature>
<gene>
    <name evidence="2" type="ORF">QTP81_11165</name>
</gene>
<protein>
    <recommendedName>
        <fullName evidence="4">Carbohydrate-binding domain-containing protein</fullName>
    </recommendedName>
</protein>
<dbReference type="Proteomes" id="UP001234343">
    <property type="component" value="Unassembled WGS sequence"/>
</dbReference>
<name>A0ABT7SY91_9ALTE</name>
<accession>A0ABT7SY91</accession>
<sequence length="205" mass="23073">MKNISKLLYLGLSIAHAGALADEPKSIAINSTNESALLDGRCGNDEWEVASRLHLPSDVTVFLMQDTKYFYICTKGKSEDINVLDLYIESTEAEQPYKYHLSAQMGESKLTENGWESTADQGVRNGYAGLWVPYSGLKDPENRKNPTFERGSHRQVQITRGKFPGNNWRMMISVSGIKQKDAWTTLTYPENAEMDDTSTWGVFSF</sequence>
<reference evidence="2 3" key="1">
    <citation type="submission" date="2023-06" db="EMBL/GenBank/DDBJ databases">
        <title>Alteromonas sp. ASW11-36 isolated from intertidal sand.</title>
        <authorList>
            <person name="Li Y."/>
        </authorList>
    </citation>
    <scope>NUCLEOTIDE SEQUENCE [LARGE SCALE GENOMIC DNA]</scope>
    <source>
        <strain evidence="2 3">ASW11-36</strain>
    </source>
</reference>
<dbReference type="RefSeq" id="WP_289365542.1">
    <property type="nucleotide sequence ID" value="NZ_JAUCBP010000007.1"/>
</dbReference>
<dbReference type="EMBL" id="JAUCBP010000007">
    <property type="protein sequence ID" value="MDM7861158.1"/>
    <property type="molecule type" value="Genomic_DNA"/>
</dbReference>
<keyword evidence="3" id="KW-1185">Reference proteome</keyword>
<evidence type="ECO:0000313" key="3">
    <source>
        <dbReference type="Proteomes" id="UP001234343"/>
    </source>
</evidence>
<comment type="caution">
    <text evidence="2">The sequence shown here is derived from an EMBL/GenBank/DDBJ whole genome shotgun (WGS) entry which is preliminary data.</text>
</comment>
<evidence type="ECO:0008006" key="4">
    <source>
        <dbReference type="Google" id="ProtNLM"/>
    </source>
</evidence>
<evidence type="ECO:0000313" key="2">
    <source>
        <dbReference type="EMBL" id="MDM7861158.1"/>
    </source>
</evidence>
<feature type="chain" id="PRO_5045251197" description="Carbohydrate-binding domain-containing protein" evidence="1">
    <location>
        <begin position="22"/>
        <end position="205"/>
    </location>
</feature>
<keyword evidence="1" id="KW-0732">Signal</keyword>
<organism evidence="2 3">
    <name type="scientific">Alteromonas arenosi</name>
    <dbReference type="NCBI Taxonomy" id="3055817"/>
    <lineage>
        <taxon>Bacteria</taxon>
        <taxon>Pseudomonadati</taxon>
        <taxon>Pseudomonadota</taxon>
        <taxon>Gammaproteobacteria</taxon>
        <taxon>Alteromonadales</taxon>
        <taxon>Alteromonadaceae</taxon>
        <taxon>Alteromonas/Salinimonas group</taxon>
        <taxon>Alteromonas</taxon>
    </lineage>
</organism>
<evidence type="ECO:0000256" key="1">
    <source>
        <dbReference type="SAM" id="SignalP"/>
    </source>
</evidence>
<proteinExistence type="predicted"/>